<proteinExistence type="predicted"/>
<evidence type="ECO:0000313" key="1">
    <source>
        <dbReference type="EMBL" id="CAD9503554.1"/>
    </source>
</evidence>
<dbReference type="AlphaFoldDB" id="A0A7S2HYJ3"/>
<organism evidence="1">
    <name type="scientific">Zooxanthella nutricula</name>
    <dbReference type="NCBI Taxonomy" id="1333877"/>
    <lineage>
        <taxon>Eukaryota</taxon>
        <taxon>Sar</taxon>
        <taxon>Alveolata</taxon>
        <taxon>Dinophyceae</taxon>
        <taxon>Peridiniales</taxon>
        <taxon>Peridiniales incertae sedis</taxon>
        <taxon>Zooxanthella</taxon>
    </lineage>
</organism>
<sequence length="134" mass="14070">MMGQLRRVTNDFADVVSVAHCAKKGLRQCALDDEAVHAGGWDLVDACTWEIPPFAARDAAVQPGAGSGGDLAVSLPEWLQAWTRGALGAGSLLCSHQDPACKSEELHDFDLGDDGQACGGYAGQGVPHVFVYDT</sequence>
<protein>
    <submittedName>
        <fullName evidence="1">Uncharacterized protein</fullName>
    </submittedName>
</protein>
<reference evidence="1" key="1">
    <citation type="submission" date="2021-01" db="EMBL/GenBank/DDBJ databases">
        <authorList>
            <person name="Corre E."/>
            <person name="Pelletier E."/>
            <person name="Niang G."/>
            <person name="Scheremetjew M."/>
            <person name="Finn R."/>
            <person name="Kale V."/>
            <person name="Holt S."/>
            <person name="Cochrane G."/>
            <person name="Meng A."/>
            <person name="Brown T."/>
            <person name="Cohen L."/>
        </authorList>
    </citation>
    <scope>NUCLEOTIDE SEQUENCE</scope>
    <source>
        <strain evidence="1">RCC3387</strain>
    </source>
</reference>
<dbReference type="EMBL" id="HBGW01007745">
    <property type="protein sequence ID" value="CAD9503554.1"/>
    <property type="molecule type" value="Transcribed_RNA"/>
</dbReference>
<gene>
    <name evidence="1" type="ORF">BRAN1462_LOCUS5004</name>
</gene>
<name>A0A7S2HYJ3_9DINO</name>
<accession>A0A7S2HYJ3</accession>